<proteinExistence type="predicted"/>
<dbReference type="EMBL" id="QXWK01000011">
    <property type="protein sequence ID" value="NBH61406.1"/>
    <property type="molecule type" value="Genomic_DNA"/>
</dbReference>
<name>A0A845QIM0_9FIRM</name>
<dbReference type="Proteomes" id="UP000446866">
    <property type="component" value="Unassembled WGS sequence"/>
</dbReference>
<protein>
    <submittedName>
        <fullName evidence="1">Uncharacterized protein</fullName>
    </submittedName>
</protein>
<gene>
    <name evidence="1" type="ORF">D0435_07060</name>
</gene>
<evidence type="ECO:0000313" key="1">
    <source>
        <dbReference type="EMBL" id="NBH61406.1"/>
    </source>
</evidence>
<dbReference type="AlphaFoldDB" id="A0A845QIM0"/>
<sequence length="217" mass="25775">MVKPQTKVRFHFRADTYRSIYKEPTYKEMTTLAKSLATKNIKYKNEDIGEHARLYGKRVEVPLGLAKSEDCLMGTTFQPYIDIQKDGKTAKLSLRVKGTAQYVDLWGDYLYYDSIRFYTSSRTTTFDIGYDDAHGYYSYKKGLYFRTNYWSATLSSNTKRRDAQIDKLIKIFKQKNVKVRIYHYEDGNYIWGKLSDGERKNWLAVFQKYKKMLKEYE</sequence>
<evidence type="ECO:0000313" key="2">
    <source>
        <dbReference type="Proteomes" id="UP000446866"/>
    </source>
</evidence>
<comment type="caution">
    <text evidence="1">The sequence shown here is derived from an EMBL/GenBank/DDBJ whole genome shotgun (WGS) entry which is preliminary data.</text>
</comment>
<keyword evidence="2" id="KW-1185">Reference proteome</keyword>
<reference evidence="1 2" key="1">
    <citation type="submission" date="2018-08" db="EMBL/GenBank/DDBJ databases">
        <title>Murine metabolic-syndrome-specific gut microbial biobank.</title>
        <authorList>
            <person name="Liu C."/>
        </authorList>
    </citation>
    <scope>NUCLEOTIDE SEQUENCE [LARGE SCALE GENOMIC DNA]</scope>
    <source>
        <strain evidence="1 2">28</strain>
    </source>
</reference>
<accession>A0A845QIM0</accession>
<organism evidence="1 2">
    <name type="scientific">Anaerotruncus colihominis</name>
    <dbReference type="NCBI Taxonomy" id="169435"/>
    <lineage>
        <taxon>Bacteria</taxon>
        <taxon>Bacillati</taxon>
        <taxon>Bacillota</taxon>
        <taxon>Clostridia</taxon>
        <taxon>Eubacteriales</taxon>
        <taxon>Oscillospiraceae</taxon>
        <taxon>Anaerotruncus</taxon>
    </lineage>
</organism>